<evidence type="ECO:0000256" key="1">
    <source>
        <dbReference type="SAM" id="Phobius"/>
    </source>
</evidence>
<dbReference type="Proteomes" id="UP000635885">
    <property type="component" value="Unassembled WGS sequence"/>
</dbReference>
<protein>
    <submittedName>
        <fullName evidence="2">Uncharacterized protein</fullName>
    </submittedName>
</protein>
<accession>A0ABQ1LPC6</accession>
<dbReference type="RefSeq" id="WP_188439406.1">
    <property type="nucleotide sequence ID" value="NZ_BMFD01000001.1"/>
</dbReference>
<keyword evidence="1" id="KW-0472">Membrane</keyword>
<sequence>MKNKQLLSKRTIIKNNMDFNKIIKFKIGKEDWEMPLGVILLLGGITLAMIIGGLFMGFKFGENLQ</sequence>
<dbReference type="EMBL" id="BMFD01000001">
    <property type="protein sequence ID" value="GGC26324.1"/>
    <property type="molecule type" value="Genomic_DNA"/>
</dbReference>
<comment type="caution">
    <text evidence="2">The sequence shown here is derived from an EMBL/GenBank/DDBJ whole genome shotgun (WGS) entry which is preliminary data.</text>
</comment>
<gene>
    <name evidence="2" type="ORF">GCM10010993_01710</name>
</gene>
<evidence type="ECO:0000313" key="3">
    <source>
        <dbReference type="Proteomes" id="UP000635885"/>
    </source>
</evidence>
<keyword evidence="3" id="KW-1185">Reference proteome</keyword>
<keyword evidence="1" id="KW-0812">Transmembrane</keyword>
<feature type="transmembrane region" description="Helical" evidence="1">
    <location>
        <begin position="36"/>
        <end position="58"/>
    </location>
</feature>
<evidence type="ECO:0000313" key="2">
    <source>
        <dbReference type="EMBL" id="GGC26324.1"/>
    </source>
</evidence>
<proteinExistence type="predicted"/>
<reference evidence="3" key="1">
    <citation type="journal article" date="2019" name="Int. J. Syst. Evol. Microbiol.">
        <title>The Global Catalogue of Microorganisms (GCM) 10K type strain sequencing project: providing services to taxonomists for standard genome sequencing and annotation.</title>
        <authorList>
            <consortium name="The Broad Institute Genomics Platform"/>
            <consortium name="The Broad Institute Genome Sequencing Center for Infectious Disease"/>
            <person name="Wu L."/>
            <person name="Ma J."/>
        </authorList>
    </citation>
    <scope>NUCLEOTIDE SEQUENCE [LARGE SCALE GENOMIC DNA]</scope>
    <source>
        <strain evidence="3">CGMCC 1.12479</strain>
    </source>
</reference>
<organism evidence="2 3">
    <name type="scientific">Belliella aquatica</name>
    <dbReference type="NCBI Taxonomy" id="1323734"/>
    <lineage>
        <taxon>Bacteria</taxon>
        <taxon>Pseudomonadati</taxon>
        <taxon>Bacteroidota</taxon>
        <taxon>Cytophagia</taxon>
        <taxon>Cytophagales</taxon>
        <taxon>Cyclobacteriaceae</taxon>
        <taxon>Belliella</taxon>
    </lineage>
</organism>
<keyword evidence="1" id="KW-1133">Transmembrane helix</keyword>
<name>A0ABQ1LPC6_9BACT</name>